<dbReference type="Proteomes" id="UP000050437">
    <property type="component" value="Unassembled WGS sequence"/>
</dbReference>
<feature type="domain" description="GAD-related" evidence="1">
    <location>
        <begin position="4"/>
        <end position="107"/>
    </location>
</feature>
<protein>
    <submittedName>
        <fullName evidence="3">Glutamyl-tRNA amidotransferase</fullName>
    </submittedName>
</protein>
<evidence type="ECO:0000313" key="4">
    <source>
        <dbReference type="Proteomes" id="UP000050437"/>
    </source>
</evidence>
<dbReference type="AlphaFoldDB" id="A0A0P7DDN4"/>
<dbReference type="InterPro" id="IPR014983">
    <property type="entry name" value="GAD-rel"/>
</dbReference>
<dbReference type="Pfam" id="PF08906">
    <property type="entry name" value="T6SS_Tdi1_C"/>
    <property type="match status" value="1"/>
</dbReference>
<sequence length="203" mass="23284">MDDVYSVFIDTIGPPIHKQEVPPSTIERYRRKLPKKLLEHWTTHGWCGYGDGIFWTVDPQEYEGVVASWIDGTSLAEHDTYHVIARGAFGDLYLYGERTGFSLCIASHISHYCGNNRRIANIDRHVQSFFLQVKKDSNDFEDLFEPSRNNLGPLNHDEMYGFVPALVFGGKARLERIKKVKTIEHLIMLSQLSALVPYSFSDF</sequence>
<evidence type="ECO:0000313" key="3">
    <source>
        <dbReference type="EMBL" id="KPM68717.1"/>
    </source>
</evidence>
<name>A0A0P7DDN4_PSEPU</name>
<feature type="domain" description="T6SS immunity protein Tdi1 C-terminal" evidence="2">
    <location>
        <begin position="124"/>
        <end position="193"/>
    </location>
</feature>
<organism evidence="3 4">
    <name type="scientific">Pseudomonas putida</name>
    <name type="common">Arthrobacter siderocapsulatus</name>
    <dbReference type="NCBI Taxonomy" id="303"/>
    <lineage>
        <taxon>Bacteria</taxon>
        <taxon>Pseudomonadati</taxon>
        <taxon>Pseudomonadota</taxon>
        <taxon>Gammaproteobacteria</taxon>
        <taxon>Pseudomonadales</taxon>
        <taxon>Pseudomonadaceae</taxon>
        <taxon>Pseudomonas</taxon>
    </lineage>
</organism>
<proteinExistence type="predicted"/>
<accession>A0A0P7DDN4</accession>
<evidence type="ECO:0000259" key="1">
    <source>
        <dbReference type="Pfam" id="PF08887"/>
    </source>
</evidence>
<dbReference type="GeneID" id="92659688"/>
<dbReference type="GO" id="GO:0016740">
    <property type="term" value="F:transferase activity"/>
    <property type="evidence" value="ECO:0007669"/>
    <property type="project" value="UniProtKB-KW"/>
</dbReference>
<reference evidence="3 4" key="1">
    <citation type="submission" date="2015-10" db="EMBL/GenBank/DDBJ databases">
        <title>Pseudomonas putida clinical strains.</title>
        <authorList>
            <person name="Molina L."/>
            <person name="Udaondo Z."/>
        </authorList>
    </citation>
    <scope>NUCLEOTIDE SEQUENCE [LARGE SCALE GENOMIC DNA]</scope>
    <source>
        <strain evidence="3 4">HB13667</strain>
    </source>
</reference>
<dbReference type="EMBL" id="LKKS01000006">
    <property type="protein sequence ID" value="KPM68717.1"/>
    <property type="molecule type" value="Genomic_DNA"/>
</dbReference>
<dbReference type="Pfam" id="PF08887">
    <property type="entry name" value="GAD-like"/>
    <property type="match status" value="1"/>
</dbReference>
<comment type="caution">
    <text evidence="3">The sequence shown here is derived from an EMBL/GenBank/DDBJ whole genome shotgun (WGS) entry which is preliminary data.</text>
</comment>
<evidence type="ECO:0000259" key="2">
    <source>
        <dbReference type="Pfam" id="PF08906"/>
    </source>
</evidence>
<gene>
    <name evidence="3" type="ORF">HB13667_00660</name>
</gene>
<dbReference type="InterPro" id="IPR015002">
    <property type="entry name" value="T6SS_Tdi1_C"/>
</dbReference>
<dbReference type="RefSeq" id="WP_015271118.1">
    <property type="nucleotide sequence ID" value="NZ_LKKS01000006.1"/>
</dbReference>
<keyword evidence="3" id="KW-0808">Transferase</keyword>